<comment type="caution">
    <text evidence="1">The sequence shown here is derived from an EMBL/GenBank/DDBJ whole genome shotgun (WGS) entry which is preliminary data.</text>
</comment>
<keyword evidence="2" id="KW-1185">Reference proteome</keyword>
<protein>
    <submittedName>
        <fullName evidence="1">Uncharacterized protein</fullName>
    </submittedName>
</protein>
<evidence type="ECO:0000313" key="2">
    <source>
        <dbReference type="Proteomes" id="UP001165960"/>
    </source>
</evidence>
<evidence type="ECO:0000313" key="1">
    <source>
        <dbReference type="EMBL" id="KAJ9057625.1"/>
    </source>
</evidence>
<name>A0ACC2S5P6_9FUNG</name>
<sequence>MHFSAIVFTLASISAEMVQDTPRIVNINGNIGSYTESKFLKGGSPAAGHETIKECEIVGTPEVPVVEHPCVTPPVIGEPPCVTAPVIVEPPCATAPVVVEPPCVTAPVVVEPPCVTAPVIVEPPCVTAPSQVIEKSPVEVLVVNVIPQANQTQPTTASDPITSETPEPTTAPPSSAPSNPQPTVMVQQSVNLPNGQQGPSGGPGSGPFAGGCRGGCGFGRCGSCGFFSPLAAALRARVAARFGGRFGF</sequence>
<proteinExistence type="predicted"/>
<accession>A0ACC2S5P6</accession>
<organism evidence="1 2">
    <name type="scientific">Entomophthora muscae</name>
    <dbReference type="NCBI Taxonomy" id="34485"/>
    <lineage>
        <taxon>Eukaryota</taxon>
        <taxon>Fungi</taxon>
        <taxon>Fungi incertae sedis</taxon>
        <taxon>Zoopagomycota</taxon>
        <taxon>Entomophthoromycotina</taxon>
        <taxon>Entomophthoromycetes</taxon>
        <taxon>Entomophthorales</taxon>
        <taxon>Entomophthoraceae</taxon>
        <taxon>Entomophthora</taxon>
    </lineage>
</organism>
<reference evidence="1" key="1">
    <citation type="submission" date="2022-04" db="EMBL/GenBank/DDBJ databases">
        <title>Genome of the entomopathogenic fungus Entomophthora muscae.</title>
        <authorList>
            <person name="Elya C."/>
            <person name="Lovett B.R."/>
            <person name="Lee E."/>
            <person name="Macias A.M."/>
            <person name="Hajek A.E."/>
            <person name="De Bivort B.L."/>
            <person name="Kasson M.T."/>
            <person name="De Fine Licht H.H."/>
            <person name="Stajich J.E."/>
        </authorList>
    </citation>
    <scope>NUCLEOTIDE SEQUENCE</scope>
    <source>
        <strain evidence="1">Berkeley</strain>
    </source>
</reference>
<gene>
    <name evidence="1" type="ORF">DSO57_1020760</name>
</gene>
<dbReference type="EMBL" id="QTSX02005778">
    <property type="protein sequence ID" value="KAJ9057625.1"/>
    <property type="molecule type" value="Genomic_DNA"/>
</dbReference>
<dbReference type="Proteomes" id="UP001165960">
    <property type="component" value="Unassembled WGS sequence"/>
</dbReference>